<feature type="domain" description="GFO/IDH/MocA-like oxidoreductase" evidence="4">
    <location>
        <begin position="132"/>
        <end position="246"/>
    </location>
</feature>
<dbReference type="SUPFAM" id="SSF51735">
    <property type="entry name" value="NAD(P)-binding Rossmann-fold domains"/>
    <property type="match status" value="1"/>
</dbReference>
<feature type="domain" description="Gfo/Idh/MocA-like oxidoreductase N-terminal" evidence="3">
    <location>
        <begin position="5"/>
        <end position="118"/>
    </location>
</feature>
<comment type="caution">
    <text evidence="5">The sequence shown here is derived from an EMBL/GenBank/DDBJ whole genome shotgun (WGS) entry which is preliminary data.</text>
</comment>
<dbReference type="SUPFAM" id="SSF55347">
    <property type="entry name" value="Glyceraldehyde-3-phosphate dehydrogenase-like, C-terminal domain"/>
    <property type="match status" value="1"/>
</dbReference>
<sequence length="348" mass="38454">MKKFAWGVVGTGAIAQNFCADIASTQTMQIKAVCSRDMEKAKRFGALYSISTTYDDFSLLLQDADIDAVYIATPNNTHISYTLQAIAAGKPVLTEKPMGLRVSDIDQIIAANAQTSSFAMEGMWSRFLPAITALKQHIHAGTIGEVQLVEADLSYLKPFDHDSRFFNPDLGGGAGFDLGVYPLSLTLYLLGLPEQTRGQWFAAQTGCDMRSQFTLIYPRAEAKLGCGFDRDGKNRFLIMGNKGAIEIDAPFLKAKRLVIYSAKGQKYWLNCWLNKSHFFRKILNRLNLPGRRVEFYDFAGHGLQFQAEAVMQAVRSQQNQSQVMPLEDTQAVAAIIQSVLSKPAVKAG</sequence>
<proteinExistence type="inferred from homology"/>
<accession>A0A841LXM6</accession>
<dbReference type="InterPro" id="IPR050984">
    <property type="entry name" value="Gfo/Idh/MocA_domain"/>
</dbReference>
<comment type="similarity">
    <text evidence="1">Belongs to the Gfo/Idh/MocA family.</text>
</comment>
<evidence type="ECO:0000313" key="6">
    <source>
        <dbReference type="Proteomes" id="UP000555393"/>
    </source>
</evidence>
<dbReference type="InterPro" id="IPR055170">
    <property type="entry name" value="GFO_IDH_MocA-like_dom"/>
</dbReference>
<keyword evidence="2" id="KW-0560">Oxidoreductase</keyword>
<dbReference type="Gene3D" id="3.40.50.720">
    <property type="entry name" value="NAD(P)-binding Rossmann-like Domain"/>
    <property type="match status" value="1"/>
</dbReference>
<evidence type="ECO:0000313" key="5">
    <source>
        <dbReference type="EMBL" id="MBB6260399.1"/>
    </source>
</evidence>
<dbReference type="Pfam" id="PF01408">
    <property type="entry name" value="GFO_IDH_MocA"/>
    <property type="match status" value="1"/>
</dbReference>
<evidence type="ECO:0000256" key="2">
    <source>
        <dbReference type="ARBA" id="ARBA00023002"/>
    </source>
</evidence>
<dbReference type="InterPro" id="IPR036291">
    <property type="entry name" value="NAD(P)-bd_dom_sf"/>
</dbReference>
<reference evidence="5 6" key="1">
    <citation type="submission" date="2020-08" db="EMBL/GenBank/DDBJ databases">
        <title>Genomic Encyclopedia of Type Strains, Phase IV (KMG-IV): sequencing the most valuable type-strain genomes for metagenomic binning, comparative biology and taxonomic classification.</title>
        <authorList>
            <person name="Goeker M."/>
        </authorList>
    </citation>
    <scope>NUCLEOTIDE SEQUENCE [LARGE SCALE GENOMIC DNA]</scope>
    <source>
        <strain evidence="5 6">DSM 22336</strain>
    </source>
</reference>
<dbReference type="Gene3D" id="3.30.360.10">
    <property type="entry name" value="Dihydrodipicolinate Reductase, domain 2"/>
    <property type="match status" value="1"/>
</dbReference>
<dbReference type="Proteomes" id="UP000555393">
    <property type="component" value="Unassembled WGS sequence"/>
</dbReference>
<dbReference type="InterPro" id="IPR000683">
    <property type="entry name" value="Gfo/Idh/MocA-like_OxRdtase_N"/>
</dbReference>
<dbReference type="EMBL" id="JACIIU010000003">
    <property type="protein sequence ID" value="MBB6260399.1"/>
    <property type="molecule type" value="Genomic_DNA"/>
</dbReference>
<dbReference type="GO" id="GO:0000166">
    <property type="term" value="F:nucleotide binding"/>
    <property type="evidence" value="ECO:0007669"/>
    <property type="project" value="InterPro"/>
</dbReference>
<protein>
    <submittedName>
        <fullName evidence="5">Putative dehydrogenase</fullName>
    </submittedName>
</protein>
<name>A0A841LXM6_9HYPH</name>
<gene>
    <name evidence="5" type="ORF">FHS77_000933</name>
</gene>
<organism evidence="5 6">
    <name type="scientific">Paenochrobactrum gallinarii</name>
    <dbReference type="NCBI Taxonomy" id="643673"/>
    <lineage>
        <taxon>Bacteria</taxon>
        <taxon>Pseudomonadati</taxon>
        <taxon>Pseudomonadota</taxon>
        <taxon>Alphaproteobacteria</taxon>
        <taxon>Hyphomicrobiales</taxon>
        <taxon>Brucellaceae</taxon>
        <taxon>Paenochrobactrum</taxon>
    </lineage>
</organism>
<dbReference type="GO" id="GO:0016491">
    <property type="term" value="F:oxidoreductase activity"/>
    <property type="evidence" value="ECO:0007669"/>
    <property type="project" value="UniProtKB-KW"/>
</dbReference>
<dbReference type="PANTHER" id="PTHR22604">
    <property type="entry name" value="OXIDOREDUCTASES"/>
    <property type="match status" value="1"/>
</dbReference>
<evidence type="ECO:0000259" key="3">
    <source>
        <dbReference type="Pfam" id="PF01408"/>
    </source>
</evidence>
<keyword evidence="6" id="KW-1185">Reference proteome</keyword>
<evidence type="ECO:0000256" key="1">
    <source>
        <dbReference type="ARBA" id="ARBA00010928"/>
    </source>
</evidence>
<dbReference type="Pfam" id="PF22725">
    <property type="entry name" value="GFO_IDH_MocA_C3"/>
    <property type="match status" value="1"/>
</dbReference>
<dbReference type="AlphaFoldDB" id="A0A841LXM6"/>
<evidence type="ECO:0000259" key="4">
    <source>
        <dbReference type="Pfam" id="PF22725"/>
    </source>
</evidence>
<dbReference type="PANTHER" id="PTHR22604:SF105">
    <property type="entry name" value="TRANS-1,2-DIHYDROBENZENE-1,2-DIOL DEHYDROGENASE"/>
    <property type="match status" value="1"/>
</dbReference>
<dbReference type="RefSeq" id="WP_184220698.1">
    <property type="nucleotide sequence ID" value="NZ_JACIIU010000003.1"/>
</dbReference>